<dbReference type="Gene3D" id="3.30.2020.40">
    <property type="entry name" value="Uncharacterised protein PF10387, DUF2442"/>
    <property type="match status" value="1"/>
</dbReference>
<dbReference type="STRING" id="1666911.HLUCCA11_20900"/>
<organism evidence="1 2">
    <name type="scientific">Phormidesmis priestleyi Ana</name>
    <dbReference type="NCBI Taxonomy" id="1666911"/>
    <lineage>
        <taxon>Bacteria</taxon>
        <taxon>Bacillati</taxon>
        <taxon>Cyanobacteriota</taxon>
        <taxon>Cyanophyceae</taxon>
        <taxon>Leptolyngbyales</taxon>
        <taxon>Leptolyngbyaceae</taxon>
        <taxon>Phormidesmis</taxon>
    </lineage>
</organism>
<reference evidence="1 2" key="1">
    <citation type="submission" date="2015-09" db="EMBL/GenBank/DDBJ databases">
        <title>Identification and resolution of microdiversity through metagenomic sequencing of parallel consortia.</title>
        <authorList>
            <person name="Nelson W.C."/>
            <person name="Romine M.F."/>
            <person name="Lindemann S.R."/>
        </authorList>
    </citation>
    <scope>NUCLEOTIDE SEQUENCE [LARGE SCALE GENOMIC DNA]</scope>
    <source>
        <strain evidence="1">Ana</strain>
    </source>
</reference>
<evidence type="ECO:0000313" key="1">
    <source>
        <dbReference type="EMBL" id="KPQ32679.1"/>
    </source>
</evidence>
<protein>
    <recommendedName>
        <fullName evidence="3">DUF2442 domain-containing protein</fullName>
    </recommendedName>
</protein>
<evidence type="ECO:0000313" key="2">
    <source>
        <dbReference type="Proteomes" id="UP000050465"/>
    </source>
</evidence>
<comment type="caution">
    <text evidence="1">The sequence shown here is derived from an EMBL/GenBank/DDBJ whole genome shotgun (WGS) entry which is preliminary data.</text>
</comment>
<name>A0A0P7YQZ9_9CYAN</name>
<sequence length="130" mass="14730">MAKANTTLVRTAPRVLVSLQGYLPPHNFTVRLRNKAINAHYDREQKALVIDFADGSAGIWPVCLLEMVRYDGNDWVPVEATEAQLEAVELSGEHVFWDELGQDFRISDLKAGIYGREPWMARIQQKMAMA</sequence>
<dbReference type="Proteomes" id="UP000050465">
    <property type="component" value="Unassembled WGS sequence"/>
</dbReference>
<proteinExistence type="predicted"/>
<evidence type="ECO:0008006" key="3">
    <source>
        <dbReference type="Google" id="ProtNLM"/>
    </source>
</evidence>
<dbReference type="EMBL" id="LJZR01000049">
    <property type="protein sequence ID" value="KPQ32679.1"/>
    <property type="molecule type" value="Genomic_DNA"/>
</dbReference>
<accession>A0A0P7YQZ9</accession>
<dbReference type="AlphaFoldDB" id="A0A0P7YQZ9"/>
<gene>
    <name evidence="1" type="ORF">HLUCCA11_20900</name>
</gene>